<keyword evidence="7" id="KW-1185">Reference proteome</keyword>
<dbReference type="Pfam" id="PF10502">
    <property type="entry name" value="Peptidase_S26"/>
    <property type="match status" value="1"/>
</dbReference>
<dbReference type="EMBL" id="JBHUGI010000032">
    <property type="protein sequence ID" value="MFD1928758.1"/>
    <property type="molecule type" value="Genomic_DNA"/>
</dbReference>
<sequence length="182" mass="20910">MDEKLKSELISWSKSIAIAFLFVFIFHQFIFTPIKVQGESMFPTLEENDKIIVSKLSKINRFDVIVFDAPDAVDLLYVKRVIGIAGDRIEMVDDVLFVNGKEYGELYVNREKQSGKTRRVTGDFTLREVTGSEFVPEGYVFVLGDHRLKSNDSRSFGFVSDKKIVGKVNFRFYPLEEMGFPK</sequence>
<dbReference type="PANTHER" id="PTHR43390:SF8">
    <property type="entry name" value="SIGNAL PEPTIDASE I"/>
    <property type="match status" value="1"/>
</dbReference>
<keyword evidence="3 4" id="KW-0378">Hydrolase</keyword>
<dbReference type="SUPFAM" id="SSF51306">
    <property type="entry name" value="LexA/Signal peptidase"/>
    <property type="match status" value="1"/>
</dbReference>
<dbReference type="EC" id="3.4.21.89" evidence="4"/>
<keyword evidence="4" id="KW-0472">Membrane</keyword>
<dbReference type="InterPro" id="IPR019756">
    <property type="entry name" value="Pept_S26A_signal_pept_1_Ser-AS"/>
</dbReference>
<evidence type="ECO:0000256" key="1">
    <source>
        <dbReference type="ARBA" id="ARBA00004401"/>
    </source>
</evidence>
<feature type="transmembrane region" description="Helical" evidence="4">
    <location>
        <begin position="12"/>
        <end position="31"/>
    </location>
</feature>
<keyword evidence="4" id="KW-0812">Transmembrane</keyword>
<dbReference type="InterPro" id="IPR036286">
    <property type="entry name" value="LexA/Signal_pep-like_sf"/>
</dbReference>
<dbReference type="GO" id="GO:0009003">
    <property type="term" value="F:signal peptidase activity"/>
    <property type="evidence" value="ECO:0007669"/>
    <property type="project" value="UniProtKB-EC"/>
</dbReference>
<evidence type="ECO:0000256" key="4">
    <source>
        <dbReference type="RuleBase" id="RU362042"/>
    </source>
</evidence>
<dbReference type="PROSITE" id="PS00761">
    <property type="entry name" value="SPASE_I_3"/>
    <property type="match status" value="1"/>
</dbReference>
<evidence type="ECO:0000313" key="7">
    <source>
        <dbReference type="Proteomes" id="UP001597218"/>
    </source>
</evidence>
<keyword evidence="2 4" id="KW-0645">Protease</keyword>
<gene>
    <name evidence="6" type="primary">lepB</name>
    <name evidence="6" type="ORF">ACFSFY_12015</name>
</gene>
<reference evidence="7" key="1">
    <citation type="journal article" date="2019" name="Int. J. Syst. Evol. Microbiol.">
        <title>The Global Catalogue of Microorganisms (GCM) 10K type strain sequencing project: providing services to taxonomists for standard genome sequencing and annotation.</title>
        <authorList>
            <consortium name="The Broad Institute Genomics Platform"/>
            <consortium name="The Broad Institute Genome Sequencing Center for Infectious Disease"/>
            <person name="Wu L."/>
            <person name="Ma J."/>
        </authorList>
    </citation>
    <scope>NUCLEOTIDE SEQUENCE [LARGE SCALE GENOMIC DNA]</scope>
    <source>
        <strain evidence="7">CGMCC 4.7177</strain>
    </source>
</reference>
<evidence type="ECO:0000259" key="5">
    <source>
        <dbReference type="Pfam" id="PF10502"/>
    </source>
</evidence>
<feature type="domain" description="Peptidase S26" evidence="5">
    <location>
        <begin position="10"/>
        <end position="173"/>
    </location>
</feature>
<dbReference type="PROSITE" id="PS00501">
    <property type="entry name" value="SPASE_I_1"/>
    <property type="match status" value="1"/>
</dbReference>
<name>A0ABW4SGX0_9BACL</name>
<dbReference type="NCBIfam" id="TIGR02227">
    <property type="entry name" value="sigpep_I_bact"/>
    <property type="match status" value="1"/>
</dbReference>
<accession>A0ABW4SGX0</accession>
<evidence type="ECO:0000313" key="6">
    <source>
        <dbReference type="EMBL" id="MFD1928758.1"/>
    </source>
</evidence>
<comment type="similarity">
    <text evidence="4">Belongs to the peptidase S26 family.</text>
</comment>
<evidence type="ECO:0000256" key="2">
    <source>
        <dbReference type="ARBA" id="ARBA00022670"/>
    </source>
</evidence>
<evidence type="ECO:0000256" key="3">
    <source>
        <dbReference type="ARBA" id="ARBA00022801"/>
    </source>
</evidence>
<proteinExistence type="inferred from homology"/>
<comment type="caution">
    <text evidence="6">The sequence shown here is derived from an EMBL/GenBank/DDBJ whole genome shotgun (WGS) entry which is preliminary data.</text>
</comment>
<organism evidence="6 7">
    <name type="scientific">Sporosarcina siberiensis</name>
    <dbReference type="NCBI Taxonomy" id="1365606"/>
    <lineage>
        <taxon>Bacteria</taxon>
        <taxon>Bacillati</taxon>
        <taxon>Bacillota</taxon>
        <taxon>Bacilli</taxon>
        <taxon>Bacillales</taxon>
        <taxon>Caryophanaceae</taxon>
        <taxon>Sporosarcina</taxon>
    </lineage>
</organism>
<protein>
    <recommendedName>
        <fullName evidence="4">Signal peptidase I</fullName>
        <ecNumber evidence="4">3.4.21.89</ecNumber>
    </recommendedName>
</protein>
<comment type="catalytic activity">
    <reaction evidence="4">
        <text>Cleavage of hydrophobic, N-terminal signal or leader sequences from secreted and periplasmic proteins.</text>
        <dbReference type="EC" id="3.4.21.89"/>
    </reaction>
</comment>
<dbReference type="InterPro" id="IPR019758">
    <property type="entry name" value="Pept_S26A_signal_pept_1_CS"/>
</dbReference>
<comment type="subcellular location">
    <subcellularLocation>
        <location evidence="1">Cell membrane</location>
        <topology evidence="1">Single-pass type II membrane protein</topology>
    </subcellularLocation>
    <subcellularLocation>
        <location evidence="4">Membrane</location>
        <topology evidence="4">Single-pass type II membrane protein</topology>
    </subcellularLocation>
</comment>
<dbReference type="PRINTS" id="PR00727">
    <property type="entry name" value="LEADERPTASE"/>
</dbReference>
<dbReference type="CDD" id="cd06530">
    <property type="entry name" value="S26_SPase_I"/>
    <property type="match status" value="1"/>
</dbReference>
<keyword evidence="4" id="KW-1133">Transmembrane helix</keyword>
<dbReference type="InterPro" id="IPR000223">
    <property type="entry name" value="Pept_S26A_signal_pept_1"/>
</dbReference>
<dbReference type="RefSeq" id="WP_381538333.1">
    <property type="nucleotide sequence ID" value="NZ_JBHUGI010000032.1"/>
</dbReference>
<dbReference type="InterPro" id="IPR019533">
    <property type="entry name" value="Peptidase_S26"/>
</dbReference>
<dbReference type="Gene3D" id="2.10.109.10">
    <property type="entry name" value="Umud Fragment, subunit A"/>
    <property type="match status" value="1"/>
</dbReference>
<dbReference type="Proteomes" id="UP001597218">
    <property type="component" value="Unassembled WGS sequence"/>
</dbReference>
<dbReference type="PANTHER" id="PTHR43390">
    <property type="entry name" value="SIGNAL PEPTIDASE I"/>
    <property type="match status" value="1"/>
</dbReference>